<evidence type="ECO:0008006" key="4">
    <source>
        <dbReference type="Google" id="ProtNLM"/>
    </source>
</evidence>
<keyword evidence="1" id="KW-0732">Signal</keyword>
<comment type="caution">
    <text evidence="2">The sequence shown here is derived from an EMBL/GenBank/DDBJ whole genome shotgun (WGS) entry which is preliminary data.</text>
</comment>
<organism evidence="2 3">
    <name type="scientific">Draconibacterium sediminis</name>
    <dbReference type="NCBI Taxonomy" id="1544798"/>
    <lineage>
        <taxon>Bacteria</taxon>
        <taxon>Pseudomonadati</taxon>
        <taxon>Bacteroidota</taxon>
        <taxon>Bacteroidia</taxon>
        <taxon>Marinilabiliales</taxon>
        <taxon>Prolixibacteraceae</taxon>
        <taxon>Draconibacterium</taxon>
    </lineage>
</organism>
<evidence type="ECO:0000256" key="1">
    <source>
        <dbReference type="SAM" id="SignalP"/>
    </source>
</evidence>
<gene>
    <name evidence="2" type="ORF">LH29_07440</name>
</gene>
<dbReference type="Proteomes" id="UP000032544">
    <property type="component" value="Unassembled WGS sequence"/>
</dbReference>
<protein>
    <recommendedName>
        <fullName evidence="4">Protochlamydia outer membrane protein domain-containing protein</fullName>
    </recommendedName>
</protein>
<reference evidence="2 3" key="1">
    <citation type="submission" date="2014-09" db="EMBL/GenBank/DDBJ databases">
        <title>Draft Genome Sequence of Draconibacterium sp. JN14CK-3.</title>
        <authorList>
            <person name="Dong C."/>
            <person name="Lai Q."/>
            <person name="Shao Z."/>
        </authorList>
    </citation>
    <scope>NUCLEOTIDE SEQUENCE [LARGE SCALE GENOMIC DNA]</scope>
    <source>
        <strain evidence="2 3">JN14CK-3</strain>
    </source>
</reference>
<sequence>MKRLLIILLVFTSTLQIVSAQEDWSWWNDAHGWETGDPGWRSWLIISPAYLGPNALPVPELKKGFIEGHMELELTVSSHFLSGDPTQDISGRAYIPFAQNKIAVEMYGVLFEHYAYTEEIRDERFSRDKDGKGYAMGDFHFSTYIQLFKDRAFPNTLFRAILKTASGTNFEGARYADTPAYSFDFSFSKDYGLPETLLVRPHAMLGFYSWQTNDELNLQNDALLYGAGADFQKNNWRFTPSWTGYLGYKNNGDRPMQLNLEFRKEYNKKAISIKYQHGLHDWLYKTIRFSFIWKLNGIG</sequence>
<dbReference type="OrthoDB" id="975430at2"/>
<accession>A0A0D8JEK3</accession>
<dbReference type="EMBL" id="JRHC01000001">
    <property type="protein sequence ID" value="KJF45214.1"/>
    <property type="molecule type" value="Genomic_DNA"/>
</dbReference>
<evidence type="ECO:0000313" key="3">
    <source>
        <dbReference type="Proteomes" id="UP000032544"/>
    </source>
</evidence>
<name>A0A0D8JEK3_9BACT</name>
<dbReference type="STRING" id="1544798.LH29_07440"/>
<proteinExistence type="predicted"/>
<dbReference type="AlphaFoldDB" id="A0A0D8JEK3"/>
<feature type="chain" id="PRO_5002331275" description="Protochlamydia outer membrane protein domain-containing protein" evidence="1">
    <location>
        <begin position="21"/>
        <end position="299"/>
    </location>
</feature>
<feature type="signal peptide" evidence="1">
    <location>
        <begin position="1"/>
        <end position="20"/>
    </location>
</feature>
<keyword evidence="3" id="KW-1185">Reference proteome</keyword>
<dbReference type="RefSeq" id="WP_045027181.1">
    <property type="nucleotide sequence ID" value="NZ_JRHC01000001.1"/>
</dbReference>
<evidence type="ECO:0000313" key="2">
    <source>
        <dbReference type="EMBL" id="KJF45214.1"/>
    </source>
</evidence>